<feature type="transmembrane region" description="Helical" evidence="7">
    <location>
        <begin position="170"/>
        <end position="190"/>
    </location>
</feature>
<keyword evidence="4 7" id="KW-1133">Transmembrane helix</keyword>
<keyword evidence="6 7" id="KW-0012">Acyltransferase</keyword>
<dbReference type="GO" id="GO:0005794">
    <property type="term" value="C:Golgi apparatus"/>
    <property type="evidence" value="ECO:0007669"/>
    <property type="project" value="TreeGrafter"/>
</dbReference>
<evidence type="ECO:0000256" key="8">
    <source>
        <dbReference type="SAM" id="MobiDB-lite"/>
    </source>
</evidence>
<dbReference type="InterPro" id="IPR039859">
    <property type="entry name" value="PFA4/ZDH16/20/ERF2-like"/>
</dbReference>
<comment type="domain">
    <text evidence="7">The DHHC domain is required for palmitoyltransferase activity.</text>
</comment>
<gene>
    <name evidence="10" type="ORF">NESM_000838300</name>
</gene>
<evidence type="ECO:0000256" key="4">
    <source>
        <dbReference type="ARBA" id="ARBA00022989"/>
    </source>
</evidence>
<proteinExistence type="inferred from homology"/>
<evidence type="ECO:0000313" key="11">
    <source>
        <dbReference type="Proteomes" id="UP001430356"/>
    </source>
</evidence>
<feature type="transmembrane region" description="Helical" evidence="7">
    <location>
        <begin position="211"/>
        <end position="230"/>
    </location>
</feature>
<dbReference type="Pfam" id="PF01529">
    <property type="entry name" value="DHHC"/>
    <property type="match status" value="1"/>
</dbReference>
<dbReference type="GO" id="GO:0006612">
    <property type="term" value="P:protein targeting to membrane"/>
    <property type="evidence" value="ECO:0007669"/>
    <property type="project" value="TreeGrafter"/>
</dbReference>
<evidence type="ECO:0000259" key="9">
    <source>
        <dbReference type="Pfam" id="PF01529"/>
    </source>
</evidence>
<comment type="similarity">
    <text evidence="7">Belongs to the DHHC palmitoyltransferase family.</text>
</comment>
<feature type="region of interest" description="Disordered" evidence="8">
    <location>
        <begin position="294"/>
        <end position="417"/>
    </location>
</feature>
<dbReference type="PANTHER" id="PTHR22883">
    <property type="entry name" value="ZINC FINGER DHHC DOMAIN CONTAINING PROTEIN"/>
    <property type="match status" value="1"/>
</dbReference>
<sequence length="417" mass="45828">MVLGCCTPLSADGEWQDVYGDPVRPRRTGYEFPPDALQVGAWAAIAVLAVLHYTVQIPFFDGALFIVVLVISSVLVASVVLTKVALELYPQQDPEVFRTDIPRLHQDQLVQESAAPGTEPCVFCRRFVQVGCKHCSVCDKCVPGFDHHCRWLNSCVGAKNYRLFATFMSVAWVGMAWVGAFSLYTIQLMLRDIDGFKRRMRARAYHSAPRAFPALVVFNFVCLLIAGAGICALSKLIYFHVYLYFTHQSTYEHIVRKREKRRMVGEYRTQSGEPDTAKGVFACLELRKRRDFKRHGNANQVTSHGSRPEDGQPTGEGDDEDEAECSYRVPPLLAPPLSAPTRGRGGGGGHSDGGDGDGDGDGGRRGDASGSSGEYFSRRAAHSSTGRHKYAPVPECGEDQPHANSISVSSDAHEPMP</sequence>
<protein>
    <recommendedName>
        <fullName evidence="7">Palmitoyltransferase</fullName>
        <ecNumber evidence="7">2.3.1.225</ecNumber>
    </recommendedName>
</protein>
<evidence type="ECO:0000256" key="5">
    <source>
        <dbReference type="ARBA" id="ARBA00023136"/>
    </source>
</evidence>
<evidence type="ECO:0000256" key="6">
    <source>
        <dbReference type="ARBA" id="ARBA00023315"/>
    </source>
</evidence>
<dbReference type="InterPro" id="IPR001594">
    <property type="entry name" value="Palmitoyltrfase_DHHC"/>
</dbReference>
<keyword evidence="2 7" id="KW-0808">Transferase</keyword>
<evidence type="ECO:0000256" key="1">
    <source>
        <dbReference type="ARBA" id="ARBA00004141"/>
    </source>
</evidence>
<comment type="catalytic activity">
    <reaction evidence="7">
        <text>L-cysteinyl-[protein] + hexadecanoyl-CoA = S-hexadecanoyl-L-cysteinyl-[protein] + CoA</text>
        <dbReference type="Rhea" id="RHEA:36683"/>
        <dbReference type="Rhea" id="RHEA-COMP:10131"/>
        <dbReference type="Rhea" id="RHEA-COMP:11032"/>
        <dbReference type="ChEBI" id="CHEBI:29950"/>
        <dbReference type="ChEBI" id="CHEBI:57287"/>
        <dbReference type="ChEBI" id="CHEBI:57379"/>
        <dbReference type="ChEBI" id="CHEBI:74151"/>
        <dbReference type="EC" id="2.3.1.225"/>
    </reaction>
</comment>
<keyword evidence="5 7" id="KW-0472">Membrane</keyword>
<evidence type="ECO:0000313" key="10">
    <source>
        <dbReference type="EMBL" id="KAK7198737.1"/>
    </source>
</evidence>
<dbReference type="GO" id="GO:0016020">
    <property type="term" value="C:membrane"/>
    <property type="evidence" value="ECO:0007669"/>
    <property type="project" value="UniProtKB-SubCell"/>
</dbReference>
<reference evidence="10 11" key="1">
    <citation type="journal article" date="2021" name="MBio">
        <title>A New Model Trypanosomatid, Novymonas esmeraldas: Genomic Perception of Its 'Candidatus Pandoraea novymonadis' Endosymbiont.</title>
        <authorList>
            <person name="Zakharova A."/>
            <person name="Saura A."/>
            <person name="Butenko A."/>
            <person name="Podesvova L."/>
            <person name="Warmusova S."/>
            <person name="Kostygov A.Y."/>
            <person name="Nenarokova A."/>
            <person name="Lukes J."/>
            <person name="Opperdoes F.R."/>
            <person name="Yurchenko V."/>
        </authorList>
    </citation>
    <scope>NUCLEOTIDE SEQUENCE [LARGE SCALE GENOMIC DNA]</scope>
    <source>
        <strain evidence="10 11">E262AT.01</strain>
    </source>
</reference>
<dbReference type="GO" id="GO:0019706">
    <property type="term" value="F:protein-cysteine S-palmitoyltransferase activity"/>
    <property type="evidence" value="ECO:0007669"/>
    <property type="project" value="UniProtKB-EC"/>
</dbReference>
<keyword evidence="3 7" id="KW-0812">Transmembrane</keyword>
<dbReference type="AlphaFoldDB" id="A0AAW0EWS2"/>
<evidence type="ECO:0000256" key="3">
    <source>
        <dbReference type="ARBA" id="ARBA00022692"/>
    </source>
</evidence>
<dbReference type="EC" id="2.3.1.225" evidence="7"/>
<feature type="domain" description="Palmitoyltransferase DHHC" evidence="9">
    <location>
        <begin position="119"/>
        <end position="255"/>
    </location>
</feature>
<organism evidence="10 11">
    <name type="scientific">Novymonas esmeraldas</name>
    <dbReference type="NCBI Taxonomy" id="1808958"/>
    <lineage>
        <taxon>Eukaryota</taxon>
        <taxon>Discoba</taxon>
        <taxon>Euglenozoa</taxon>
        <taxon>Kinetoplastea</taxon>
        <taxon>Metakinetoplastina</taxon>
        <taxon>Trypanosomatida</taxon>
        <taxon>Trypanosomatidae</taxon>
        <taxon>Novymonas</taxon>
    </lineage>
</organism>
<evidence type="ECO:0000256" key="2">
    <source>
        <dbReference type="ARBA" id="ARBA00022679"/>
    </source>
</evidence>
<dbReference type="PROSITE" id="PS50216">
    <property type="entry name" value="DHHC"/>
    <property type="match status" value="1"/>
</dbReference>
<comment type="caution">
    <text evidence="10">The sequence shown here is derived from an EMBL/GenBank/DDBJ whole genome shotgun (WGS) entry which is preliminary data.</text>
</comment>
<accession>A0AAW0EWS2</accession>
<dbReference type="EMBL" id="JAECZO010000171">
    <property type="protein sequence ID" value="KAK7198737.1"/>
    <property type="molecule type" value="Genomic_DNA"/>
</dbReference>
<feature type="transmembrane region" description="Helical" evidence="7">
    <location>
        <begin position="36"/>
        <end position="55"/>
    </location>
</feature>
<feature type="transmembrane region" description="Helical" evidence="7">
    <location>
        <begin position="62"/>
        <end position="81"/>
    </location>
</feature>
<feature type="compositionally biased region" description="Basic residues" evidence="8">
    <location>
        <begin position="379"/>
        <end position="390"/>
    </location>
</feature>
<keyword evidence="11" id="KW-1185">Reference proteome</keyword>
<comment type="subcellular location">
    <subcellularLocation>
        <location evidence="1">Membrane</location>
        <topology evidence="1">Multi-pass membrane protein</topology>
    </subcellularLocation>
</comment>
<dbReference type="GO" id="GO:0005783">
    <property type="term" value="C:endoplasmic reticulum"/>
    <property type="evidence" value="ECO:0007669"/>
    <property type="project" value="TreeGrafter"/>
</dbReference>
<name>A0AAW0EWS2_9TRYP</name>
<dbReference type="PANTHER" id="PTHR22883:SF203">
    <property type="entry name" value="PALMITOYLTRANSFERASE"/>
    <property type="match status" value="1"/>
</dbReference>
<evidence type="ECO:0000256" key="7">
    <source>
        <dbReference type="RuleBase" id="RU079119"/>
    </source>
</evidence>
<dbReference type="Proteomes" id="UP001430356">
    <property type="component" value="Unassembled WGS sequence"/>
</dbReference>